<evidence type="ECO:0000256" key="5">
    <source>
        <dbReference type="HAMAP-Rule" id="MF_00955"/>
    </source>
</evidence>
<dbReference type="RefSeq" id="WP_166284978.1">
    <property type="nucleotide sequence ID" value="NZ_JAANNP010000211.1"/>
</dbReference>
<evidence type="ECO:0000313" key="8">
    <source>
        <dbReference type="Proteomes" id="UP000800981"/>
    </source>
</evidence>
<evidence type="ECO:0000256" key="1">
    <source>
        <dbReference type="ARBA" id="ARBA00001937"/>
    </source>
</evidence>
<comment type="caution">
    <text evidence="7">The sequence shown here is derived from an EMBL/GenBank/DDBJ whole genome shotgun (WGS) entry which is preliminary data.</text>
</comment>
<dbReference type="InterPro" id="IPR006368">
    <property type="entry name" value="GDP_Man_deHydtase"/>
</dbReference>
<dbReference type="Gene3D" id="3.90.25.10">
    <property type="entry name" value="UDP-galactose 4-epimerase, domain 1"/>
    <property type="match status" value="1"/>
</dbReference>
<comment type="cofactor">
    <cofactor evidence="1 5">
        <name>NADP(+)</name>
        <dbReference type="ChEBI" id="CHEBI:58349"/>
    </cofactor>
</comment>
<dbReference type="CDD" id="cd05260">
    <property type="entry name" value="GDP_MD_SDR_e"/>
    <property type="match status" value="1"/>
</dbReference>
<comment type="catalytic activity">
    <reaction evidence="5">
        <text>GDP-alpha-D-mannose = GDP-4-dehydro-alpha-D-rhamnose + H2O</text>
        <dbReference type="Rhea" id="RHEA:23820"/>
        <dbReference type="ChEBI" id="CHEBI:15377"/>
        <dbReference type="ChEBI" id="CHEBI:57527"/>
        <dbReference type="ChEBI" id="CHEBI:57964"/>
        <dbReference type="EC" id="4.2.1.47"/>
    </reaction>
</comment>
<feature type="domain" description="NAD(P)-binding" evidence="6">
    <location>
        <begin position="6"/>
        <end position="316"/>
    </location>
</feature>
<dbReference type="EC" id="4.2.1.47" evidence="3 5"/>
<dbReference type="Proteomes" id="UP000800981">
    <property type="component" value="Unassembled WGS sequence"/>
</dbReference>
<evidence type="ECO:0000256" key="2">
    <source>
        <dbReference type="ARBA" id="ARBA00009263"/>
    </source>
</evidence>
<accession>A0ABX0H3M7</accession>
<dbReference type="GO" id="GO:0008446">
    <property type="term" value="F:GDP-mannose 4,6-dehydratase activity"/>
    <property type="evidence" value="ECO:0007669"/>
    <property type="project" value="UniProtKB-EC"/>
</dbReference>
<keyword evidence="4 5" id="KW-0456">Lyase</keyword>
<dbReference type="SUPFAM" id="SSF51735">
    <property type="entry name" value="NAD(P)-binding Rossmann-fold domains"/>
    <property type="match status" value="1"/>
</dbReference>
<proteinExistence type="inferred from homology"/>
<protein>
    <recommendedName>
        <fullName evidence="3 5">GDP-mannose 4,6-dehydratase</fullName>
        <ecNumber evidence="3 5">4.2.1.47</ecNumber>
    </recommendedName>
    <alternativeName>
        <fullName evidence="5">GDP-D-mannose dehydratase</fullName>
    </alternativeName>
</protein>
<sequence>MSKSALVTGVTGQDGSYLTELLLEKGYEVHGVIRRASTFNTDRIDHVYQDPHDPDQRLILHHGDLSDATMLVNLMRDVRPDEVYHLGAQSHVKVSFEMPEYTGDVTGLGTIRLLEAIRASGVDTRFYQASSSEMFGSTPPPQNEDTPFHPRSPYGAAKVYAYWATVNYREAYGMHATNGILFNHESPRRGETFVTRKITRAVARVAAGLQDYLYLGNLDAVRDWGYAKEYVEAQWLMLQQPMGDDYVVATGKAATVRDFVVEAFGHAGLDWEKHVRTDARYERPSEVDALIGDATKAKRQLGWEPKTDWRELARLMVDADRQQLEDQLSGKLVRVDR</sequence>
<comment type="similarity">
    <text evidence="2 5">Belongs to the NAD(P)-dependent epimerase/dehydratase family. GDP-mannose 4,6-dehydratase subfamily.</text>
</comment>
<reference evidence="7 8" key="1">
    <citation type="submission" date="2020-03" db="EMBL/GenBank/DDBJ databases">
        <title>Two novel Motilibacter sp.</title>
        <authorList>
            <person name="Liu S."/>
        </authorList>
    </citation>
    <scope>NUCLEOTIDE SEQUENCE [LARGE SCALE GENOMIC DNA]</scope>
    <source>
        <strain evidence="7 8">E257</strain>
    </source>
</reference>
<evidence type="ECO:0000256" key="3">
    <source>
        <dbReference type="ARBA" id="ARBA00011989"/>
    </source>
</evidence>
<organism evidence="7 8">
    <name type="scientific">Motilibacter deserti</name>
    <dbReference type="NCBI Taxonomy" id="2714956"/>
    <lineage>
        <taxon>Bacteria</taxon>
        <taxon>Bacillati</taxon>
        <taxon>Actinomycetota</taxon>
        <taxon>Actinomycetes</taxon>
        <taxon>Motilibacterales</taxon>
        <taxon>Motilibacteraceae</taxon>
        <taxon>Motilibacter</taxon>
    </lineage>
</organism>
<evidence type="ECO:0000259" key="6">
    <source>
        <dbReference type="Pfam" id="PF16363"/>
    </source>
</evidence>
<keyword evidence="5" id="KW-0521">NADP</keyword>
<comment type="function">
    <text evidence="5">Catalyzes the conversion of GDP-D-mannose to GDP-4-dehydro-6-deoxy-D-mannose.</text>
</comment>
<comment type="caution">
    <text evidence="5">Lacks conserved residue(s) required for the propagation of feature annotation.</text>
</comment>
<dbReference type="PANTHER" id="PTHR43715">
    <property type="entry name" value="GDP-MANNOSE 4,6-DEHYDRATASE"/>
    <property type="match status" value="1"/>
</dbReference>
<dbReference type="InterPro" id="IPR016040">
    <property type="entry name" value="NAD(P)-bd_dom"/>
</dbReference>
<dbReference type="NCBIfam" id="TIGR01472">
    <property type="entry name" value="gmd"/>
    <property type="match status" value="1"/>
</dbReference>
<name>A0ABX0H3M7_9ACTN</name>
<dbReference type="EMBL" id="JAANNP010000211">
    <property type="protein sequence ID" value="NHC16560.1"/>
    <property type="molecule type" value="Genomic_DNA"/>
</dbReference>
<gene>
    <name evidence="5 7" type="primary">gmd</name>
    <name evidence="7" type="ORF">G9H71_22505</name>
</gene>
<dbReference type="HAMAP" id="MF_00955">
    <property type="entry name" value="GDP_Man_dehydratase"/>
    <property type="match status" value="1"/>
</dbReference>
<dbReference type="PANTHER" id="PTHR43715:SF1">
    <property type="entry name" value="GDP-MANNOSE 4,6 DEHYDRATASE"/>
    <property type="match status" value="1"/>
</dbReference>
<evidence type="ECO:0000256" key="4">
    <source>
        <dbReference type="ARBA" id="ARBA00023239"/>
    </source>
</evidence>
<dbReference type="Pfam" id="PF16363">
    <property type="entry name" value="GDP_Man_Dehyd"/>
    <property type="match status" value="1"/>
</dbReference>
<dbReference type="InterPro" id="IPR036291">
    <property type="entry name" value="NAD(P)-bd_dom_sf"/>
</dbReference>
<keyword evidence="8" id="KW-1185">Reference proteome</keyword>
<dbReference type="Gene3D" id="3.40.50.720">
    <property type="entry name" value="NAD(P)-binding Rossmann-like Domain"/>
    <property type="match status" value="1"/>
</dbReference>
<evidence type="ECO:0000313" key="7">
    <source>
        <dbReference type="EMBL" id="NHC16560.1"/>
    </source>
</evidence>